<proteinExistence type="predicted"/>
<dbReference type="RefSeq" id="XP_011637363.1">
    <property type="nucleotide sequence ID" value="XM_011639061.2"/>
</dbReference>
<protein>
    <submittedName>
        <fullName evidence="2">Uncharacterized protein LOC105427367</fullName>
    </submittedName>
</protein>
<dbReference type="GeneID" id="105427367"/>
<organism evidence="1 2">
    <name type="scientific">Pogonomyrmex barbatus</name>
    <name type="common">red harvester ant</name>
    <dbReference type="NCBI Taxonomy" id="144034"/>
    <lineage>
        <taxon>Eukaryota</taxon>
        <taxon>Metazoa</taxon>
        <taxon>Ecdysozoa</taxon>
        <taxon>Arthropoda</taxon>
        <taxon>Hexapoda</taxon>
        <taxon>Insecta</taxon>
        <taxon>Pterygota</taxon>
        <taxon>Neoptera</taxon>
        <taxon>Endopterygota</taxon>
        <taxon>Hymenoptera</taxon>
        <taxon>Apocrita</taxon>
        <taxon>Aculeata</taxon>
        <taxon>Formicoidea</taxon>
        <taxon>Formicidae</taxon>
        <taxon>Myrmicinae</taxon>
        <taxon>Pogonomyrmex</taxon>
    </lineage>
</organism>
<dbReference type="AlphaFoldDB" id="A0A6I9WZ95"/>
<accession>A0A6I9WZ95</accession>
<name>A0A6I9WZ95_9HYME</name>
<evidence type="ECO:0000313" key="2">
    <source>
        <dbReference type="RefSeq" id="XP_011637363.1"/>
    </source>
</evidence>
<dbReference type="Proteomes" id="UP000504615">
    <property type="component" value="Unplaced"/>
</dbReference>
<dbReference type="KEGG" id="pbar:105427367"/>
<gene>
    <name evidence="2" type="primary">LOC105427367</name>
</gene>
<evidence type="ECO:0000313" key="1">
    <source>
        <dbReference type="Proteomes" id="UP000504615"/>
    </source>
</evidence>
<reference evidence="2" key="1">
    <citation type="submission" date="2025-08" db="UniProtKB">
        <authorList>
            <consortium name="RefSeq"/>
        </authorList>
    </citation>
    <scope>IDENTIFICATION</scope>
</reference>
<keyword evidence="1" id="KW-1185">Reference proteome</keyword>
<sequence length="164" mass="17858">MSNFSTPGTCTRAFLHACLGVRAASSVRARARVRSVVKNHRKLRMPVSFPSTSIAAATAAAATTTMTTTTTTTTTTSTTPPFLPSSRIQSATYCAPPRLSRTVPDYEIRINVDLTFIQKKEACLGALGMSRCCSTFLASYCPWTRSQVQDKDNKKQETLHTSKT</sequence>